<comment type="caution">
    <text evidence="2">The sequence shown here is derived from an EMBL/GenBank/DDBJ whole genome shotgun (WGS) entry which is preliminary data.</text>
</comment>
<evidence type="ECO:0000313" key="3">
    <source>
        <dbReference type="Proteomes" id="UP001289066"/>
    </source>
</evidence>
<dbReference type="RefSeq" id="WP_322413608.1">
    <property type="nucleotide sequence ID" value="NZ_WNVG01001479.1"/>
</dbReference>
<feature type="non-terminal residue" evidence="2">
    <location>
        <position position="132"/>
    </location>
</feature>
<accession>A0AAW9IYN3</accession>
<proteinExistence type="predicted"/>
<protein>
    <recommendedName>
        <fullName evidence="1">Tail spike domain-containing protein</fullName>
    </recommendedName>
</protein>
<dbReference type="InterPro" id="IPR010572">
    <property type="entry name" value="Tail_dom"/>
</dbReference>
<name>A0AAW9IYN3_CLOPF</name>
<feature type="non-terminal residue" evidence="2">
    <location>
        <position position="1"/>
    </location>
</feature>
<dbReference type="EMBL" id="WNVG01001479">
    <property type="protein sequence ID" value="MDZ5035293.1"/>
    <property type="molecule type" value="Genomic_DNA"/>
</dbReference>
<dbReference type="Pfam" id="PF06605">
    <property type="entry name" value="Prophage_tail"/>
    <property type="match status" value="1"/>
</dbReference>
<dbReference type="NCBIfam" id="TIGR01665">
    <property type="entry name" value="put_anti_recept"/>
    <property type="match status" value="1"/>
</dbReference>
<organism evidence="2 3">
    <name type="scientific">Clostridium perfringens</name>
    <dbReference type="NCBI Taxonomy" id="1502"/>
    <lineage>
        <taxon>Bacteria</taxon>
        <taxon>Bacillati</taxon>
        <taxon>Bacillota</taxon>
        <taxon>Clostridia</taxon>
        <taxon>Eubacteriales</taxon>
        <taxon>Clostridiaceae</taxon>
        <taxon>Clostridium</taxon>
    </lineage>
</organism>
<evidence type="ECO:0000259" key="1">
    <source>
        <dbReference type="Pfam" id="PF06605"/>
    </source>
</evidence>
<feature type="domain" description="Tail spike" evidence="1">
    <location>
        <begin position="2"/>
        <end position="131"/>
    </location>
</feature>
<gene>
    <name evidence="2" type="ORF">GNF81_21665</name>
</gene>
<dbReference type="InterPro" id="IPR007119">
    <property type="entry name" value="Phage_tail_spike_N"/>
</dbReference>
<dbReference type="Proteomes" id="UP001289066">
    <property type="component" value="Unassembled WGS sequence"/>
</dbReference>
<dbReference type="AlphaFoldDB" id="A0AAW9IYN3"/>
<reference evidence="2" key="1">
    <citation type="submission" date="2019-11" db="EMBL/GenBank/DDBJ databases">
        <title>Characterization of Clostridium perfringens isolates from swine manure treated agricultural soils.</title>
        <authorList>
            <person name="Wushke S.T."/>
        </authorList>
    </citation>
    <scope>NUCLEOTIDE SEQUENCE</scope>
    <source>
        <strain evidence="2">X15</strain>
    </source>
</reference>
<evidence type="ECO:0000313" key="2">
    <source>
        <dbReference type="EMBL" id="MDZ5035293.1"/>
    </source>
</evidence>
<sequence>RVELEFDTVNKIVKVYDKIGTKKGTYFIDSLNLKELEVETNSYDYFTKIIALGKDDIRVELVNDQYSNKIETLIWKDEKYTDINYLTEDARLKLNELSKPYKSYRAKIIDLASISEKYKNILDYKLGDTIVL</sequence>